<keyword evidence="2" id="KW-1185">Reference proteome</keyword>
<evidence type="ECO:0008006" key="3">
    <source>
        <dbReference type="Google" id="ProtNLM"/>
    </source>
</evidence>
<accession>A0ABS6G551</accession>
<sequence length="89" mass="10615">MKINCEIDNIRTLKNGMKITLQLPGKEIPKVMKDIYNFMDKPVKVEILVNAEEQKERMKWINNDQRGKIFTIIKDIANYTVQDKEYIRE</sequence>
<dbReference type="Proteomes" id="UP000779508">
    <property type="component" value="Unassembled WGS sequence"/>
</dbReference>
<name>A0ABS6G551_9FIRM</name>
<protein>
    <recommendedName>
        <fullName evidence="3">50S ribosomal protein L23</fullName>
    </recommendedName>
</protein>
<dbReference type="RefSeq" id="WP_216418463.1">
    <property type="nucleotide sequence ID" value="NZ_JAHLQK010000005.1"/>
</dbReference>
<evidence type="ECO:0000313" key="1">
    <source>
        <dbReference type="EMBL" id="MBU5677618.1"/>
    </source>
</evidence>
<dbReference type="EMBL" id="JAHLQK010000005">
    <property type="protein sequence ID" value="MBU5677618.1"/>
    <property type="molecule type" value="Genomic_DNA"/>
</dbReference>
<organism evidence="1 2">
    <name type="scientific">Alkaliphilus flagellatus</name>
    <dbReference type="NCBI Taxonomy" id="2841507"/>
    <lineage>
        <taxon>Bacteria</taxon>
        <taxon>Bacillati</taxon>
        <taxon>Bacillota</taxon>
        <taxon>Clostridia</taxon>
        <taxon>Peptostreptococcales</taxon>
        <taxon>Natronincolaceae</taxon>
        <taxon>Alkaliphilus</taxon>
    </lineage>
</organism>
<comment type="caution">
    <text evidence="1">The sequence shown here is derived from an EMBL/GenBank/DDBJ whole genome shotgun (WGS) entry which is preliminary data.</text>
</comment>
<evidence type="ECO:0000313" key="2">
    <source>
        <dbReference type="Proteomes" id="UP000779508"/>
    </source>
</evidence>
<reference evidence="1 2" key="1">
    <citation type="submission" date="2021-06" db="EMBL/GenBank/DDBJ databases">
        <authorList>
            <person name="Sun Q."/>
            <person name="Li D."/>
        </authorList>
    </citation>
    <scope>NUCLEOTIDE SEQUENCE [LARGE SCALE GENOMIC DNA]</scope>
    <source>
        <strain evidence="1 2">MSJ-5</strain>
    </source>
</reference>
<proteinExistence type="predicted"/>
<gene>
    <name evidence="1" type="ORF">KQI88_14435</name>
</gene>